<feature type="non-terminal residue" evidence="2">
    <location>
        <position position="1"/>
    </location>
</feature>
<evidence type="ECO:0000313" key="3">
    <source>
        <dbReference type="Proteomes" id="UP000708208"/>
    </source>
</evidence>
<proteinExistence type="predicted"/>
<sequence length="50" mass="5485">RQIGIENSSNPTEKVMTKKHWTPGDPVIHASIKPDTAVGVPEVAWGWTMS</sequence>
<dbReference type="AlphaFoldDB" id="A0A8J2J9Z0"/>
<accession>A0A8J2J9Z0</accession>
<feature type="region of interest" description="Disordered" evidence="1">
    <location>
        <begin position="1"/>
        <end position="23"/>
    </location>
</feature>
<name>A0A8J2J9Z0_9HEXA</name>
<comment type="caution">
    <text evidence="2">The sequence shown here is derived from an EMBL/GenBank/DDBJ whole genome shotgun (WGS) entry which is preliminary data.</text>
</comment>
<organism evidence="2 3">
    <name type="scientific">Allacma fusca</name>
    <dbReference type="NCBI Taxonomy" id="39272"/>
    <lineage>
        <taxon>Eukaryota</taxon>
        <taxon>Metazoa</taxon>
        <taxon>Ecdysozoa</taxon>
        <taxon>Arthropoda</taxon>
        <taxon>Hexapoda</taxon>
        <taxon>Collembola</taxon>
        <taxon>Symphypleona</taxon>
        <taxon>Sminthuridae</taxon>
        <taxon>Allacma</taxon>
    </lineage>
</organism>
<gene>
    <name evidence="2" type="ORF">AFUS01_LOCUS2507</name>
</gene>
<dbReference type="EMBL" id="CAJVCH010014301">
    <property type="protein sequence ID" value="CAG7677940.1"/>
    <property type="molecule type" value="Genomic_DNA"/>
</dbReference>
<evidence type="ECO:0000313" key="2">
    <source>
        <dbReference type="EMBL" id="CAG7677940.1"/>
    </source>
</evidence>
<keyword evidence="3" id="KW-1185">Reference proteome</keyword>
<evidence type="ECO:0000256" key="1">
    <source>
        <dbReference type="SAM" id="MobiDB-lite"/>
    </source>
</evidence>
<feature type="compositionally biased region" description="Polar residues" evidence="1">
    <location>
        <begin position="1"/>
        <end position="12"/>
    </location>
</feature>
<reference evidence="2" key="1">
    <citation type="submission" date="2021-06" db="EMBL/GenBank/DDBJ databases">
        <authorList>
            <person name="Hodson N. C."/>
            <person name="Mongue J. A."/>
            <person name="Jaron S. K."/>
        </authorList>
    </citation>
    <scope>NUCLEOTIDE SEQUENCE</scope>
</reference>
<dbReference type="Proteomes" id="UP000708208">
    <property type="component" value="Unassembled WGS sequence"/>
</dbReference>
<protein>
    <submittedName>
        <fullName evidence="2">Uncharacterized protein</fullName>
    </submittedName>
</protein>